<sequence length="893" mass="97505">MKLTAVHITLGLALAGHMSAAAPIPMSAEIPDSTTVTRPQHQYEKSQFAVGPDELGSSLRLSRLQGTAISPTAAGKLNRADFFAERGESEDQIPVVLVAERDSARPPQVYMLGQRDEGEAQAQPEVFLVSQRQEEPPILIVNQRNEDSAKTAAAQGMPYLVLGKRAEQTVLIRGQRDAGEHPKEVPIVFTGKRENDDDDLQARPHFLLSERDKQPVLIIGQRDNEEDISQGQLSLDVVERDTQGVPIFFVGQQQPQSNQRRVLDEHSTSSHGPRLYEFGAMDARTFKIKDSWKKKMKKGLKDVGLRMADSAGMSFMMTQLQKVHDKDKPKQTTSKTTPSPAPGGTTKSSSGKRAEGAQERITPAATEEDGPLLRLVYRQADEKNGEGDRGKQIDSSDSKSSSKPDPASSTAKVDAAASATAGKGGYAKLGKAVWNAGVSFTKGMVGGISNRVVYWLSTPKNNRRSDDNDAYAHIADALRRREEEVEQQRLGMRRSPPNKPTLSKRGDIDVAAAIAPKREGQAADRIFLVSPVQEREESPSDVSTAPDTRESDDVSAALLGRTNVDDPAARIESSAAHQQDLPEAGSTTLPTSHHVDSLLTAEDRLSVGNSESYRKMLDSLRVTRDEDELSSPQNAVDAEQRSDIDLRRLVESMTMLPPLISQRDASDTSSRHSDDVIDLLSREASSSLQGRGFWRKLGLAAAFVRKLIRRDDAYLQNLNFPARRDGALHPIGQALESMIAAIKNADEATIQKAIDGMVTHKEMTADEAKELQTLLTELKAESGKPVHQRDLNDLVDDLLADRDSSEDLNARDFMSFLHDIGTDAKHFAQGFDAQTLALALRALDDDALDARFKMPKIPPKVKKVASGLSKGAGFLGTAGMLLSILRRANGLDI</sequence>
<feature type="compositionally biased region" description="Basic and acidic residues" evidence="1">
    <location>
        <begin position="379"/>
        <end position="402"/>
    </location>
</feature>
<dbReference type="GeneID" id="37030251"/>
<protein>
    <submittedName>
        <fullName evidence="3">Uncharacterized protein</fullName>
    </submittedName>
</protein>
<gene>
    <name evidence="3" type="ORF">BDZ90DRAFT_261965</name>
</gene>
<name>A0A316UN35_9BASI</name>
<keyword evidence="4" id="KW-1185">Reference proteome</keyword>
<dbReference type="RefSeq" id="XP_025360373.1">
    <property type="nucleotide sequence ID" value="XM_025508428.1"/>
</dbReference>
<evidence type="ECO:0000256" key="1">
    <source>
        <dbReference type="SAM" id="MobiDB-lite"/>
    </source>
</evidence>
<feature type="chain" id="PRO_5016395582" evidence="2">
    <location>
        <begin position="22"/>
        <end position="893"/>
    </location>
</feature>
<evidence type="ECO:0000313" key="4">
    <source>
        <dbReference type="Proteomes" id="UP000245884"/>
    </source>
</evidence>
<reference evidence="3 4" key="1">
    <citation type="journal article" date="2018" name="Mol. Biol. Evol.">
        <title>Broad Genomic Sampling Reveals a Smut Pathogenic Ancestry of the Fungal Clade Ustilaginomycotina.</title>
        <authorList>
            <person name="Kijpornyongpan T."/>
            <person name="Mondo S.J."/>
            <person name="Barry K."/>
            <person name="Sandor L."/>
            <person name="Lee J."/>
            <person name="Lipzen A."/>
            <person name="Pangilinan J."/>
            <person name="LaButti K."/>
            <person name="Hainaut M."/>
            <person name="Henrissat B."/>
            <person name="Grigoriev I.V."/>
            <person name="Spatafora J.W."/>
            <person name="Aime M.C."/>
        </authorList>
    </citation>
    <scope>NUCLEOTIDE SEQUENCE [LARGE SCALE GENOMIC DNA]</scope>
    <source>
        <strain evidence="3 4">MCA 5214</strain>
    </source>
</reference>
<feature type="compositionally biased region" description="Low complexity" evidence="1">
    <location>
        <begin position="403"/>
        <end position="414"/>
    </location>
</feature>
<feature type="region of interest" description="Disordered" evidence="1">
    <location>
        <begin position="253"/>
        <end position="276"/>
    </location>
</feature>
<feature type="region of interest" description="Disordered" evidence="1">
    <location>
        <begin position="530"/>
        <end position="553"/>
    </location>
</feature>
<dbReference type="Proteomes" id="UP000245884">
    <property type="component" value="Unassembled WGS sequence"/>
</dbReference>
<feature type="compositionally biased region" description="Low complexity" evidence="1">
    <location>
        <begin position="331"/>
        <end position="351"/>
    </location>
</feature>
<keyword evidence="2" id="KW-0732">Signal</keyword>
<evidence type="ECO:0000313" key="3">
    <source>
        <dbReference type="EMBL" id="PWN25761.1"/>
    </source>
</evidence>
<dbReference type="AlphaFoldDB" id="A0A316UN35"/>
<organism evidence="3 4">
    <name type="scientific">Jaminaea rosea</name>
    <dbReference type="NCBI Taxonomy" id="1569628"/>
    <lineage>
        <taxon>Eukaryota</taxon>
        <taxon>Fungi</taxon>
        <taxon>Dikarya</taxon>
        <taxon>Basidiomycota</taxon>
        <taxon>Ustilaginomycotina</taxon>
        <taxon>Exobasidiomycetes</taxon>
        <taxon>Microstromatales</taxon>
        <taxon>Microstromatales incertae sedis</taxon>
        <taxon>Jaminaea</taxon>
    </lineage>
</organism>
<feature type="region of interest" description="Disordered" evidence="1">
    <location>
        <begin position="622"/>
        <end position="642"/>
    </location>
</feature>
<proteinExistence type="predicted"/>
<feature type="region of interest" description="Disordered" evidence="1">
    <location>
        <begin position="322"/>
        <end position="414"/>
    </location>
</feature>
<evidence type="ECO:0000256" key="2">
    <source>
        <dbReference type="SAM" id="SignalP"/>
    </source>
</evidence>
<feature type="signal peptide" evidence="2">
    <location>
        <begin position="1"/>
        <end position="21"/>
    </location>
</feature>
<accession>A0A316UN35</accession>
<dbReference type="EMBL" id="KZ819674">
    <property type="protein sequence ID" value="PWN25761.1"/>
    <property type="molecule type" value="Genomic_DNA"/>
</dbReference>